<gene>
    <name evidence="2" type="ORF">BVRB_026580</name>
</gene>
<dbReference type="Pfam" id="PF00621">
    <property type="entry name" value="RhoGEF"/>
    <property type="match status" value="1"/>
</dbReference>
<dbReference type="OrthoDB" id="1594986at2759"/>
<dbReference type="InterPro" id="IPR035899">
    <property type="entry name" value="DBL_dom_sf"/>
</dbReference>
<protein>
    <recommendedName>
        <fullName evidence="1">DH domain-containing protein</fullName>
    </recommendedName>
</protein>
<dbReference type="SUPFAM" id="SSF48065">
    <property type="entry name" value="DBL homology domain (DH-domain)"/>
    <property type="match status" value="1"/>
</dbReference>
<name>A0A0J8AYY3_BETVV</name>
<evidence type="ECO:0000313" key="2">
    <source>
        <dbReference type="EMBL" id="KMS93921.1"/>
    </source>
</evidence>
<evidence type="ECO:0000259" key="1">
    <source>
        <dbReference type="PROSITE" id="PS50010"/>
    </source>
</evidence>
<sequence>GKKAAVITVDRPSESEITSARSEYQIFDFKNGSTFNPNFVDYDSSSEDISSTGLSTNVEESDDDEFTYNDFDDGILNGLEDPARSYSFTLPSSGSAAAAEPAEQFMVTSSSISDADLSMPPSDDLLPDMPPSEKTAREQRLKVMEELVFSEQAYVSSLRILCEIFAPALSNAPGIDATVTILFNNISHIYSLNRELL</sequence>
<dbReference type="PANTHER" id="PTHR12673">
    <property type="entry name" value="FACIOGENITAL DYSPLASIA PROTEIN"/>
    <property type="match status" value="1"/>
</dbReference>
<dbReference type="Gene3D" id="1.20.900.10">
    <property type="entry name" value="Dbl homology (DH) domain"/>
    <property type="match status" value="1"/>
</dbReference>
<keyword evidence="3" id="KW-1185">Reference proteome</keyword>
<dbReference type="InterPro" id="IPR051092">
    <property type="entry name" value="FYVE_RhoGEF_PH"/>
</dbReference>
<dbReference type="PROSITE" id="PS50010">
    <property type="entry name" value="DH_2"/>
    <property type="match status" value="1"/>
</dbReference>
<feature type="non-terminal residue" evidence="2">
    <location>
        <position position="197"/>
    </location>
</feature>
<dbReference type="AlphaFoldDB" id="A0A0J8AYY3"/>
<dbReference type="InterPro" id="IPR000219">
    <property type="entry name" value="DH_dom"/>
</dbReference>
<feature type="domain" description="DH" evidence="1">
    <location>
        <begin position="139"/>
        <end position="197"/>
    </location>
</feature>
<dbReference type="GO" id="GO:0005737">
    <property type="term" value="C:cytoplasm"/>
    <property type="evidence" value="ECO:0007669"/>
    <property type="project" value="TreeGrafter"/>
</dbReference>
<evidence type="ECO:0000313" key="3">
    <source>
        <dbReference type="Proteomes" id="UP000035740"/>
    </source>
</evidence>
<dbReference type="GO" id="GO:0005085">
    <property type="term" value="F:guanyl-nucleotide exchange factor activity"/>
    <property type="evidence" value="ECO:0007669"/>
    <property type="project" value="InterPro"/>
</dbReference>
<dbReference type="Gramene" id="KMS93921">
    <property type="protein sequence ID" value="KMS93921"/>
    <property type="gene ID" value="BVRB_026580"/>
</dbReference>
<proteinExistence type="predicted"/>
<feature type="non-terminal residue" evidence="2">
    <location>
        <position position="1"/>
    </location>
</feature>
<dbReference type="Proteomes" id="UP000035740">
    <property type="component" value="Unassembled WGS sequence"/>
</dbReference>
<reference evidence="2 3" key="1">
    <citation type="journal article" date="2014" name="Nature">
        <title>The genome of the recently domesticated crop plant sugar beet (Beta vulgaris).</title>
        <authorList>
            <person name="Dohm J.C."/>
            <person name="Minoche A.E."/>
            <person name="Holtgrawe D."/>
            <person name="Capella-Gutierrez S."/>
            <person name="Zakrzewski F."/>
            <person name="Tafer H."/>
            <person name="Rupp O."/>
            <person name="Sorensen T.R."/>
            <person name="Stracke R."/>
            <person name="Reinhardt R."/>
            <person name="Goesmann A."/>
            <person name="Kraft T."/>
            <person name="Schulz B."/>
            <person name="Stadler P.F."/>
            <person name="Schmidt T."/>
            <person name="Gabaldon T."/>
            <person name="Lehrach H."/>
            <person name="Weisshaar B."/>
            <person name="Himmelbauer H."/>
        </authorList>
    </citation>
    <scope>NUCLEOTIDE SEQUENCE [LARGE SCALE GENOMIC DNA]</scope>
    <source>
        <tissue evidence="2">Taproot</tissue>
    </source>
</reference>
<organism evidence="2 3">
    <name type="scientific">Beta vulgaris subsp. vulgaris</name>
    <name type="common">Beet</name>
    <dbReference type="NCBI Taxonomy" id="3555"/>
    <lineage>
        <taxon>Eukaryota</taxon>
        <taxon>Viridiplantae</taxon>
        <taxon>Streptophyta</taxon>
        <taxon>Embryophyta</taxon>
        <taxon>Tracheophyta</taxon>
        <taxon>Spermatophyta</taxon>
        <taxon>Magnoliopsida</taxon>
        <taxon>eudicotyledons</taxon>
        <taxon>Gunneridae</taxon>
        <taxon>Pentapetalae</taxon>
        <taxon>Caryophyllales</taxon>
        <taxon>Chenopodiaceae</taxon>
        <taxon>Betoideae</taxon>
        <taxon>Beta</taxon>
    </lineage>
</organism>
<accession>A0A0J8AYY3</accession>
<dbReference type="EMBL" id="KQ097676">
    <property type="protein sequence ID" value="KMS93921.1"/>
    <property type="molecule type" value="Genomic_DNA"/>
</dbReference>
<dbReference type="PANTHER" id="PTHR12673:SF159">
    <property type="entry name" value="LD03170P"/>
    <property type="match status" value="1"/>
</dbReference>